<dbReference type="AlphaFoldDB" id="A0A2S2KPA7"/>
<organism evidence="1 2">
    <name type="scientific">Nitrosopumilus zosterae</name>
    <dbReference type="NCBI Taxonomy" id="718286"/>
    <lineage>
        <taxon>Archaea</taxon>
        <taxon>Nitrososphaerota</taxon>
        <taxon>Nitrososphaeria</taxon>
        <taxon>Nitrosopumilales</taxon>
        <taxon>Nitrosopumilaceae</taxon>
        <taxon>Nitrosopumilus</taxon>
    </lineage>
</organism>
<evidence type="ECO:0000313" key="1">
    <source>
        <dbReference type="EMBL" id="GBH33424.1"/>
    </source>
</evidence>
<dbReference type="EMBL" id="BGKI01000001">
    <property type="protein sequence ID" value="GBH33424.1"/>
    <property type="molecule type" value="Genomic_DNA"/>
</dbReference>
<sequence length="440" mass="50848">MISYGMKYFVIFLIFVGFVGLAHAQSDDYSPSGRDYVPYTQNYNVRFTSDGYIDYDLLIAKIMPEIFQKKLRIEYDVYISTQDIVLERGPQIAMYTPNSYNCGYVIDYTDNQVYWLESAINSTDIQYTKIFTETPTPKSVHGLEIEESNFGWCFGPLKQQVAAIFLEEKSYLTDDQEAIVSAAVKHELRGNPNLNDQEFTVGKFNFDYGENVLSFCGEFQKDRHGLKYFGGSMRNNILGDFHLDDKLSPLCAISDNAKTHSIKVNKKSDVPPELQTWKNLRMETVFLKPNSVEKLLERNYMYPETMHYNLFEYSTPFKINLIEFMPEDSNTIWNFEPSTDDTFVKIRVPKNGGNYYMSYGPNEWNAGNLTGVIILVNGVEVNYNTQLFIRAPDAPYPQHHTDYVFKVPKGSSSIELILFIENYVPENVDDDEYQPYTPQE</sequence>
<accession>A0A2S2KPA7</accession>
<evidence type="ECO:0000313" key="2">
    <source>
        <dbReference type="Proteomes" id="UP000245829"/>
    </source>
</evidence>
<name>A0A2S2KPA7_9ARCH</name>
<comment type="caution">
    <text evidence="1">The sequence shown here is derived from an EMBL/GenBank/DDBJ whole genome shotgun (WGS) entry which is preliminary data.</text>
</comment>
<protein>
    <submittedName>
        <fullName evidence="1">Uncharacterized protein</fullName>
    </submittedName>
</protein>
<gene>
    <name evidence="1" type="ORF">NZNM25_02150</name>
</gene>
<reference evidence="1 2" key="1">
    <citation type="submission" date="2018-05" db="EMBL/GenBank/DDBJ databases">
        <title>genome sequencing of Nitrosopumilus sp. NM25.</title>
        <authorList>
            <person name="Mori K."/>
            <person name="Nakagawa T."/>
        </authorList>
    </citation>
    <scope>NUCLEOTIDE SEQUENCE [LARGE SCALE GENOMIC DNA]</scope>
    <source>
        <strain evidence="1 2">NM25</strain>
    </source>
</reference>
<dbReference type="Proteomes" id="UP000245829">
    <property type="component" value="Unassembled WGS sequence"/>
</dbReference>
<proteinExistence type="predicted"/>
<keyword evidence="2" id="KW-1185">Reference proteome</keyword>